<evidence type="ECO:0000256" key="7">
    <source>
        <dbReference type="ARBA" id="ARBA00022619"/>
    </source>
</evidence>
<evidence type="ECO:0000256" key="9">
    <source>
        <dbReference type="ARBA" id="ARBA00022737"/>
    </source>
</evidence>
<dbReference type="NCBIfam" id="TIGR00187">
    <property type="entry name" value="ribE"/>
    <property type="match status" value="1"/>
</dbReference>
<evidence type="ECO:0000313" key="13">
    <source>
        <dbReference type="EMBL" id="ROS01630.1"/>
    </source>
</evidence>
<dbReference type="AlphaFoldDB" id="A0A3N2DPC4"/>
<dbReference type="GO" id="GO:0004746">
    <property type="term" value="F:riboflavin synthase activity"/>
    <property type="evidence" value="ECO:0007669"/>
    <property type="project" value="UniProtKB-UniRule"/>
</dbReference>
<comment type="function">
    <text evidence="2">Catalyzes the dismutation of two molecules of 6,7-dimethyl-8-ribityllumazine, resulting in the formation of riboflavin and 5-amino-6-(D-ribitylamino)uracil.</text>
</comment>
<dbReference type="NCBIfam" id="NF009566">
    <property type="entry name" value="PRK13020.1"/>
    <property type="match status" value="1"/>
</dbReference>
<name>A0A3N2DPC4_9GAMM</name>
<feature type="domain" description="Lumazine-binding" evidence="12">
    <location>
        <begin position="1"/>
        <end position="97"/>
    </location>
</feature>
<dbReference type="GO" id="GO:0009231">
    <property type="term" value="P:riboflavin biosynthetic process"/>
    <property type="evidence" value="ECO:0007669"/>
    <property type="project" value="UniProtKB-KW"/>
</dbReference>
<evidence type="ECO:0000256" key="8">
    <source>
        <dbReference type="ARBA" id="ARBA00022679"/>
    </source>
</evidence>
<dbReference type="RefSeq" id="WP_123712401.1">
    <property type="nucleotide sequence ID" value="NZ_RKHR01000004.1"/>
</dbReference>
<dbReference type="InterPro" id="IPR001783">
    <property type="entry name" value="Lumazine-bd"/>
</dbReference>
<dbReference type="PANTHER" id="PTHR21098:SF12">
    <property type="entry name" value="RIBOFLAVIN SYNTHASE"/>
    <property type="match status" value="1"/>
</dbReference>
<dbReference type="EMBL" id="RKHR01000004">
    <property type="protein sequence ID" value="ROS01630.1"/>
    <property type="molecule type" value="Genomic_DNA"/>
</dbReference>
<comment type="caution">
    <text evidence="13">The sequence shown here is derived from an EMBL/GenBank/DDBJ whole genome shotgun (WGS) entry which is preliminary data.</text>
</comment>
<dbReference type="FunFam" id="2.40.30.20:FF:000004">
    <property type="entry name" value="Riboflavin synthase, alpha subunit"/>
    <property type="match status" value="1"/>
</dbReference>
<dbReference type="CDD" id="cd00402">
    <property type="entry name" value="Riboflavin_synthase_like"/>
    <property type="match status" value="1"/>
</dbReference>
<protein>
    <recommendedName>
        <fullName evidence="6 10">Riboflavin synthase</fullName>
        <ecNumber evidence="5 10">2.5.1.9</ecNumber>
    </recommendedName>
</protein>
<feature type="repeat" description="Lumazine-binding" evidence="11">
    <location>
        <begin position="98"/>
        <end position="194"/>
    </location>
</feature>
<reference evidence="13 14" key="1">
    <citation type="submission" date="2018-11" db="EMBL/GenBank/DDBJ databases">
        <title>Genomic Encyclopedia of Type Strains, Phase IV (KMG-IV): sequencing the most valuable type-strain genomes for metagenomic binning, comparative biology and taxonomic classification.</title>
        <authorList>
            <person name="Goeker M."/>
        </authorList>
    </citation>
    <scope>NUCLEOTIDE SEQUENCE [LARGE SCALE GENOMIC DNA]</scope>
    <source>
        <strain evidence="13 14">DSM 100316</strain>
    </source>
</reference>
<dbReference type="PROSITE" id="PS51177">
    <property type="entry name" value="LUMAZINE_BIND"/>
    <property type="match status" value="2"/>
</dbReference>
<evidence type="ECO:0000256" key="1">
    <source>
        <dbReference type="ARBA" id="ARBA00000968"/>
    </source>
</evidence>
<dbReference type="InterPro" id="IPR017938">
    <property type="entry name" value="Riboflavin_synthase-like_b-brl"/>
</dbReference>
<dbReference type="InterPro" id="IPR023366">
    <property type="entry name" value="ATP_synth_asu-like_sf"/>
</dbReference>
<evidence type="ECO:0000256" key="3">
    <source>
        <dbReference type="ARBA" id="ARBA00004887"/>
    </source>
</evidence>
<dbReference type="FunFam" id="2.40.30.20:FF:000003">
    <property type="entry name" value="Riboflavin synthase, alpha subunit"/>
    <property type="match status" value="1"/>
</dbReference>
<dbReference type="EC" id="2.5.1.9" evidence="5 10"/>
<dbReference type="PANTHER" id="PTHR21098">
    <property type="entry name" value="RIBOFLAVIN SYNTHASE ALPHA CHAIN"/>
    <property type="match status" value="1"/>
</dbReference>
<comment type="subunit">
    <text evidence="4">Homotrimer.</text>
</comment>
<evidence type="ECO:0000256" key="4">
    <source>
        <dbReference type="ARBA" id="ARBA00011233"/>
    </source>
</evidence>
<dbReference type="InterPro" id="IPR026017">
    <property type="entry name" value="Lumazine-bd_dom"/>
</dbReference>
<comment type="catalytic activity">
    <reaction evidence="1">
        <text>2 6,7-dimethyl-8-(1-D-ribityl)lumazine + H(+) = 5-amino-6-(D-ribitylamino)uracil + riboflavin</text>
        <dbReference type="Rhea" id="RHEA:20772"/>
        <dbReference type="ChEBI" id="CHEBI:15378"/>
        <dbReference type="ChEBI" id="CHEBI:15934"/>
        <dbReference type="ChEBI" id="CHEBI:57986"/>
        <dbReference type="ChEBI" id="CHEBI:58201"/>
        <dbReference type="EC" id="2.5.1.9"/>
    </reaction>
</comment>
<organism evidence="13 14">
    <name type="scientific">Sinobacterium caligoides</name>
    <dbReference type="NCBI Taxonomy" id="933926"/>
    <lineage>
        <taxon>Bacteria</taxon>
        <taxon>Pseudomonadati</taxon>
        <taxon>Pseudomonadota</taxon>
        <taxon>Gammaproteobacteria</taxon>
        <taxon>Cellvibrionales</taxon>
        <taxon>Spongiibacteraceae</taxon>
        <taxon>Sinobacterium</taxon>
    </lineage>
</organism>
<comment type="pathway">
    <text evidence="3">Cofactor biosynthesis; riboflavin biosynthesis; riboflavin from 2-hydroxy-3-oxobutyl phosphate and 5-amino-6-(D-ribitylamino)uracil: step 2/2.</text>
</comment>
<proteinExistence type="predicted"/>
<keyword evidence="14" id="KW-1185">Reference proteome</keyword>
<sequence length="219" mass="23669">MFTGIVETMGTVRQLLRREGDVSLEIASADMSLDDVQLGDSIAINGVCLTVTALQGTGFSADVSVETMDYTSIGQLQAGSSVNLEKALMPTSRLGGHIVSGHVDGVGEVIERFDDARSVRMWVQAPAELARYIAHKGSITIDGVSLTVNKVDGARFELNIIPHTAERTLLMSYRPGRRVNIEVDVIARYLERLLTSKEESAPTDEGMTLAKLAESGFLK</sequence>
<dbReference type="NCBIfam" id="NF006767">
    <property type="entry name" value="PRK09289.1"/>
    <property type="match status" value="1"/>
</dbReference>
<evidence type="ECO:0000256" key="2">
    <source>
        <dbReference type="ARBA" id="ARBA00002803"/>
    </source>
</evidence>
<evidence type="ECO:0000313" key="14">
    <source>
        <dbReference type="Proteomes" id="UP000275394"/>
    </source>
</evidence>
<dbReference type="OrthoDB" id="9788537at2"/>
<accession>A0A3N2DPC4</accession>
<feature type="repeat" description="Lumazine-binding" evidence="11">
    <location>
        <begin position="1"/>
        <end position="97"/>
    </location>
</feature>
<dbReference type="Proteomes" id="UP000275394">
    <property type="component" value="Unassembled WGS sequence"/>
</dbReference>
<keyword evidence="8" id="KW-0808">Transferase</keyword>
<dbReference type="PIRSF" id="PIRSF000498">
    <property type="entry name" value="Riboflavin_syn_A"/>
    <property type="match status" value="1"/>
</dbReference>
<evidence type="ECO:0000256" key="11">
    <source>
        <dbReference type="PROSITE-ProRule" id="PRU00524"/>
    </source>
</evidence>
<gene>
    <name evidence="13" type="ORF">EDC56_2074</name>
</gene>
<dbReference type="Gene3D" id="2.40.30.20">
    <property type="match status" value="2"/>
</dbReference>
<keyword evidence="9" id="KW-0677">Repeat</keyword>
<dbReference type="SUPFAM" id="SSF63380">
    <property type="entry name" value="Riboflavin synthase domain-like"/>
    <property type="match status" value="2"/>
</dbReference>
<evidence type="ECO:0000256" key="10">
    <source>
        <dbReference type="NCBIfam" id="TIGR00187"/>
    </source>
</evidence>
<evidence type="ECO:0000256" key="6">
    <source>
        <dbReference type="ARBA" id="ARBA00013950"/>
    </source>
</evidence>
<feature type="domain" description="Lumazine-binding" evidence="12">
    <location>
        <begin position="98"/>
        <end position="194"/>
    </location>
</feature>
<dbReference type="Pfam" id="PF00677">
    <property type="entry name" value="Lum_binding"/>
    <property type="match status" value="2"/>
</dbReference>
<evidence type="ECO:0000259" key="12">
    <source>
        <dbReference type="PROSITE" id="PS51177"/>
    </source>
</evidence>
<keyword evidence="7" id="KW-0686">Riboflavin biosynthesis</keyword>
<evidence type="ECO:0000256" key="5">
    <source>
        <dbReference type="ARBA" id="ARBA00012827"/>
    </source>
</evidence>